<accession>A0A1A8U1E4</accession>
<dbReference type="EMBL" id="HAEJ01000725">
    <property type="protein sequence ID" value="SBS41182.1"/>
    <property type="molecule type" value="Transcribed_RNA"/>
</dbReference>
<gene>
    <name evidence="1" type="primary">Nfu_g_1_020515</name>
</gene>
<dbReference type="EMBL" id="HADY01024031">
    <property type="protein sequence ID" value="SBP62516.1"/>
    <property type="molecule type" value="Transcribed_RNA"/>
</dbReference>
<organism evidence="1">
    <name type="scientific">Nothobranchius furzeri</name>
    <name type="common">Turquoise killifish</name>
    <dbReference type="NCBI Taxonomy" id="105023"/>
    <lineage>
        <taxon>Eukaryota</taxon>
        <taxon>Metazoa</taxon>
        <taxon>Chordata</taxon>
        <taxon>Craniata</taxon>
        <taxon>Vertebrata</taxon>
        <taxon>Euteleostomi</taxon>
        <taxon>Actinopterygii</taxon>
        <taxon>Neopterygii</taxon>
        <taxon>Teleostei</taxon>
        <taxon>Neoteleostei</taxon>
        <taxon>Acanthomorphata</taxon>
        <taxon>Ovalentaria</taxon>
        <taxon>Atherinomorphae</taxon>
        <taxon>Cyprinodontiformes</taxon>
        <taxon>Nothobranchiidae</taxon>
        <taxon>Nothobranchius</taxon>
    </lineage>
</organism>
<proteinExistence type="predicted"/>
<reference evidence="1" key="2">
    <citation type="submission" date="2016-06" db="EMBL/GenBank/DDBJ databases">
        <title>The genome of a short-lived fish provides insights into sex chromosome evolution and the genetic control of aging.</title>
        <authorList>
            <person name="Reichwald K."/>
            <person name="Felder M."/>
            <person name="Petzold A."/>
            <person name="Koch P."/>
            <person name="Groth M."/>
            <person name="Platzer M."/>
        </authorList>
    </citation>
    <scope>NUCLEOTIDE SEQUENCE</scope>
    <source>
        <tissue evidence="1">Brain</tissue>
    </source>
</reference>
<dbReference type="AlphaFoldDB" id="A0A1A8U1E4"/>
<reference evidence="1" key="1">
    <citation type="submission" date="2016-05" db="EMBL/GenBank/DDBJ databases">
        <authorList>
            <person name="Lavstsen T."/>
            <person name="Jespersen J.S."/>
        </authorList>
    </citation>
    <scope>NUCLEOTIDE SEQUENCE</scope>
    <source>
        <tissue evidence="1">Brain</tissue>
    </source>
</reference>
<name>A0A1A8U1E4_NOTFU</name>
<evidence type="ECO:0000313" key="1">
    <source>
        <dbReference type="EMBL" id="SBS41182.1"/>
    </source>
</evidence>
<protein>
    <submittedName>
        <fullName evidence="1">Uncharacterized protein</fullName>
    </submittedName>
</protein>
<sequence length="100" mass="12051">MSQEDGGRKRWRGRMCVKLVNKQRRWMSLLKEQLIQAIRKQNEGVRERGYIQWVNGSKYRLKRRKRPTQMIINAPWGITGIYGEDYRPSFVFLFVSHLHS</sequence>